<dbReference type="InterPro" id="IPR000200">
    <property type="entry name" value="Peptidase_C10"/>
</dbReference>
<dbReference type="EMBL" id="CACRUW010000028">
    <property type="protein sequence ID" value="VYU71382.1"/>
    <property type="molecule type" value="Genomic_DNA"/>
</dbReference>
<dbReference type="Pfam" id="PF01640">
    <property type="entry name" value="Peptidase_C10"/>
    <property type="match status" value="1"/>
</dbReference>
<dbReference type="InterPro" id="IPR038765">
    <property type="entry name" value="Papain-like_cys_pep_sf"/>
</dbReference>
<dbReference type="InterPro" id="IPR044934">
    <property type="entry name" value="Streptopain_sf"/>
</dbReference>
<sequence length="380" mass="42955">MKQILIYIISIFLFIGCNDQEMENITLHTQDIELQNAKKAIERLIAKPLTKGESLPIYTLSLRECKQMKVKIDGGSEQDSIKLFTFDYFNNGNKGFAIASGDQRLSSVYAIVENGNITDTTFNWGLKFIINNFSSVIKEELKQIQTNSISPQSSTLSLSNPIYLIKTTWGQRHPYNKTCQVTGNSCIPPAGCTAVALAQVIAYFDKPSSRFQGVFNHSAMTAVPSATNLTPNLQDMVAKFVHYCGVKSNMNYQCNASGAWPHNFEDFDLLGYQWNIANGAPSHNKLYNNIMEGRPAIIVGYSESEGHTWILDGMEYDYYNPPVFWYRIHCNFGWNGTDNGWFKFPPGEILDYTDLYYTLYIDGFDEEANSDNKTYTGPNE</sequence>
<reference evidence="1" key="1">
    <citation type="submission" date="2019-11" db="EMBL/GenBank/DDBJ databases">
        <authorList>
            <person name="Feng L."/>
        </authorList>
    </citation>
    <scope>NUCLEOTIDE SEQUENCE</scope>
    <source>
        <strain evidence="1">PdistasonisLFYP31</strain>
    </source>
</reference>
<accession>A0A6N3H4N1</accession>
<evidence type="ECO:0000313" key="1">
    <source>
        <dbReference type="EMBL" id="VYU71382.1"/>
    </source>
</evidence>
<dbReference type="Gene3D" id="3.90.70.50">
    <property type="entry name" value="Peptidase C10, streptopain"/>
    <property type="match status" value="1"/>
</dbReference>
<gene>
    <name evidence="1" type="ORF">PDLFYP31_03629</name>
</gene>
<dbReference type="GO" id="GO:0006508">
    <property type="term" value="P:proteolysis"/>
    <property type="evidence" value="ECO:0007669"/>
    <property type="project" value="InterPro"/>
</dbReference>
<name>A0A6N3H4N1_PARDI</name>
<dbReference type="PROSITE" id="PS51257">
    <property type="entry name" value="PROKAR_LIPOPROTEIN"/>
    <property type="match status" value="1"/>
</dbReference>
<proteinExistence type="predicted"/>
<dbReference type="AlphaFoldDB" id="A0A6N3H4N1"/>
<dbReference type="SUPFAM" id="SSF54001">
    <property type="entry name" value="Cysteine proteinases"/>
    <property type="match status" value="1"/>
</dbReference>
<protein>
    <submittedName>
        <fullName evidence="1">Peptidase C10 family protein</fullName>
    </submittedName>
</protein>
<dbReference type="RefSeq" id="WP_009016938.1">
    <property type="nucleotide sequence ID" value="NZ_CACRUW010000028.1"/>
</dbReference>
<dbReference type="GO" id="GO:0008234">
    <property type="term" value="F:cysteine-type peptidase activity"/>
    <property type="evidence" value="ECO:0007669"/>
    <property type="project" value="InterPro"/>
</dbReference>
<organism evidence="1">
    <name type="scientific">Parabacteroides distasonis</name>
    <dbReference type="NCBI Taxonomy" id="823"/>
    <lineage>
        <taxon>Bacteria</taxon>
        <taxon>Pseudomonadati</taxon>
        <taxon>Bacteroidota</taxon>
        <taxon>Bacteroidia</taxon>
        <taxon>Bacteroidales</taxon>
        <taxon>Tannerellaceae</taxon>
        <taxon>Parabacteroides</taxon>
    </lineage>
</organism>